<reference evidence="1 2" key="1">
    <citation type="submission" date="2017-07" db="EMBL/GenBank/DDBJ databases">
        <title>Phylogenetic study on the rhizospheric bacterium Ochrobactrum sp. A44.</title>
        <authorList>
            <person name="Krzyzanowska D.M."/>
            <person name="Ossowicki A."/>
            <person name="Rajewska M."/>
            <person name="Maciag T."/>
            <person name="Kaczynski Z."/>
            <person name="Czerwicka M."/>
            <person name="Jafra S."/>
        </authorList>
    </citation>
    <scope>NUCLEOTIDE SEQUENCE [LARGE SCALE GENOMIC DNA]</scope>
    <source>
        <strain evidence="1 2">DSM 7216</strain>
    </source>
</reference>
<keyword evidence="2" id="KW-1185">Reference proteome</keyword>
<dbReference type="AlphaFoldDB" id="A0A256FVU9"/>
<sequence length="47" mass="5388">MDKRRLIAWESCIAIALPSSNFRHYRDPFSSQKVGTFIENVGNLTAF</sequence>
<proteinExistence type="predicted"/>
<dbReference type="Proteomes" id="UP000215590">
    <property type="component" value="Unassembled WGS sequence"/>
</dbReference>
<evidence type="ECO:0000313" key="1">
    <source>
        <dbReference type="EMBL" id="OYR18969.1"/>
    </source>
</evidence>
<name>A0A256FVU9_9HYPH</name>
<gene>
    <name evidence="1" type="ORF">CEV31_2309</name>
</gene>
<organism evidence="1 2">
    <name type="scientific">Brucella thiophenivorans</name>
    <dbReference type="NCBI Taxonomy" id="571255"/>
    <lineage>
        <taxon>Bacteria</taxon>
        <taxon>Pseudomonadati</taxon>
        <taxon>Pseudomonadota</taxon>
        <taxon>Alphaproteobacteria</taxon>
        <taxon>Hyphomicrobiales</taxon>
        <taxon>Brucellaceae</taxon>
        <taxon>Brucella/Ochrobactrum group</taxon>
        <taxon>Brucella</taxon>
    </lineage>
</organism>
<accession>A0A256FVU9</accession>
<comment type="caution">
    <text evidence="1">The sequence shown here is derived from an EMBL/GenBank/DDBJ whole genome shotgun (WGS) entry which is preliminary data.</text>
</comment>
<evidence type="ECO:0000313" key="2">
    <source>
        <dbReference type="Proteomes" id="UP000215590"/>
    </source>
</evidence>
<protein>
    <submittedName>
        <fullName evidence="1">Uncharacterized protein</fullName>
    </submittedName>
</protein>
<dbReference type="EMBL" id="NNRJ01000019">
    <property type="protein sequence ID" value="OYR18969.1"/>
    <property type="molecule type" value="Genomic_DNA"/>
</dbReference>